<dbReference type="AlphaFoldDB" id="A0AAV4NAG2"/>
<name>A0AAV4NAG2_CAEEX</name>
<evidence type="ECO:0000313" key="2">
    <source>
        <dbReference type="EMBL" id="GIX80916.1"/>
    </source>
</evidence>
<sequence>MNSQFRVRRFTGPSTNPSVSDSDSLRKCVSEFVSLNYIFPLSAGIVVLILLTSSANTILCDFRQFFEGKGRLFPFLPSTMPCEPLITHFPLNPRFSAYSKRSALKCQVFSPHLNRILSPSSPSVSVIILFQVACRDPSFTNLKPPVKNGGTKSP</sequence>
<organism evidence="2 3">
    <name type="scientific">Caerostris extrusa</name>
    <name type="common">Bark spider</name>
    <name type="synonym">Caerostris bankana</name>
    <dbReference type="NCBI Taxonomy" id="172846"/>
    <lineage>
        <taxon>Eukaryota</taxon>
        <taxon>Metazoa</taxon>
        <taxon>Ecdysozoa</taxon>
        <taxon>Arthropoda</taxon>
        <taxon>Chelicerata</taxon>
        <taxon>Arachnida</taxon>
        <taxon>Araneae</taxon>
        <taxon>Araneomorphae</taxon>
        <taxon>Entelegynae</taxon>
        <taxon>Araneoidea</taxon>
        <taxon>Araneidae</taxon>
        <taxon>Caerostris</taxon>
    </lineage>
</organism>
<reference evidence="2 3" key="1">
    <citation type="submission" date="2021-06" db="EMBL/GenBank/DDBJ databases">
        <title>Caerostris extrusa draft genome.</title>
        <authorList>
            <person name="Kono N."/>
            <person name="Arakawa K."/>
        </authorList>
    </citation>
    <scope>NUCLEOTIDE SEQUENCE [LARGE SCALE GENOMIC DNA]</scope>
</reference>
<evidence type="ECO:0000256" key="1">
    <source>
        <dbReference type="SAM" id="Phobius"/>
    </source>
</evidence>
<keyword evidence="1" id="KW-1133">Transmembrane helix</keyword>
<evidence type="ECO:0000313" key="3">
    <source>
        <dbReference type="Proteomes" id="UP001054945"/>
    </source>
</evidence>
<proteinExistence type="predicted"/>
<gene>
    <name evidence="2" type="ORF">CEXT_669421</name>
</gene>
<dbReference type="EMBL" id="BPLR01020632">
    <property type="protein sequence ID" value="GIX80916.1"/>
    <property type="molecule type" value="Genomic_DNA"/>
</dbReference>
<feature type="transmembrane region" description="Helical" evidence="1">
    <location>
        <begin position="37"/>
        <end position="59"/>
    </location>
</feature>
<protein>
    <submittedName>
        <fullName evidence="2">Uncharacterized protein</fullName>
    </submittedName>
</protein>
<dbReference type="Proteomes" id="UP001054945">
    <property type="component" value="Unassembled WGS sequence"/>
</dbReference>
<keyword evidence="1" id="KW-0472">Membrane</keyword>
<keyword evidence="3" id="KW-1185">Reference proteome</keyword>
<accession>A0AAV4NAG2</accession>
<comment type="caution">
    <text evidence="2">The sequence shown here is derived from an EMBL/GenBank/DDBJ whole genome shotgun (WGS) entry which is preliminary data.</text>
</comment>
<keyword evidence="1" id="KW-0812">Transmembrane</keyword>